<dbReference type="Pfam" id="PF12850">
    <property type="entry name" value="Metallophos_2"/>
    <property type="match status" value="1"/>
</dbReference>
<dbReference type="InterPro" id="IPR000979">
    <property type="entry name" value="Phosphodiesterase_MJ0936/Vps29"/>
</dbReference>
<evidence type="ECO:0000256" key="2">
    <source>
        <dbReference type="RuleBase" id="RU362039"/>
    </source>
</evidence>
<dbReference type="InterPro" id="IPR024654">
    <property type="entry name" value="Calcineurin-like_PHP_lpxH"/>
</dbReference>
<dbReference type="AlphaFoldDB" id="E3H641"/>
<proteinExistence type="inferred from homology"/>
<dbReference type="InterPro" id="IPR029052">
    <property type="entry name" value="Metallo-depent_PP-like"/>
</dbReference>
<dbReference type="SUPFAM" id="SSF56300">
    <property type="entry name" value="Metallo-dependent phosphatases"/>
    <property type="match status" value="1"/>
</dbReference>
<dbReference type="eggNOG" id="COG0622">
    <property type="taxonomic scope" value="Bacteria"/>
</dbReference>
<comment type="cofactor">
    <cofactor evidence="2">
        <name>a divalent metal cation</name>
        <dbReference type="ChEBI" id="CHEBI:60240"/>
    </cofactor>
</comment>
<dbReference type="EC" id="3.1.4.-" evidence="2"/>
<organism evidence="4 5">
    <name type="scientific">Ilyobacter polytropus (strain ATCC 51220 / DSM 2926 / LMG 16218 / CuHBu1)</name>
    <dbReference type="NCBI Taxonomy" id="572544"/>
    <lineage>
        <taxon>Bacteria</taxon>
        <taxon>Fusobacteriati</taxon>
        <taxon>Fusobacteriota</taxon>
        <taxon>Fusobacteriia</taxon>
        <taxon>Fusobacteriales</taxon>
        <taxon>Fusobacteriaceae</taxon>
        <taxon>Ilyobacter</taxon>
    </lineage>
</organism>
<dbReference type="GO" id="GO:0046872">
    <property type="term" value="F:metal ion binding"/>
    <property type="evidence" value="ECO:0007669"/>
    <property type="project" value="UniProtKB-KW"/>
</dbReference>
<protein>
    <recommendedName>
        <fullName evidence="2">Phosphoesterase</fullName>
        <ecNumber evidence="2">3.1.4.-</ecNumber>
    </recommendedName>
</protein>
<dbReference type="STRING" id="572544.Ilyop_0010"/>
<dbReference type="OrthoDB" id="9800565at2"/>
<dbReference type="NCBIfam" id="TIGR00040">
    <property type="entry name" value="yfcE"/>
    <property type="match status" value="1"/>
</dbReference>
<dbReference type="HOGENOM" id="CLU_063749_2_1_0"/>
<evidence type="ECO:0000256" key="1">
    <source>
        <dbReference type="ARBA" id="ARBA00008950"/>
    </source>
</evidence>
<keyword evidence="5" id="KW-1185">Reference proteome</keyword>
<dbReference type="KEGG" id="ipo:Ilyop_0010"/>
<dbReference type="GO" id="GO:0016787">
    <property type="term" value="F:hydrolase activity"/>
    <property type="evidence" value="ECO:0007669"/>
    <property type="project" value="UniProtKB-UniRule"/>
</dbReference>
<evidence type="ECO:0000313" key="5">
    <source>
        <dbReference type="Proteomes" id="UP000006875"/>
    </source>
</evidence>
<dbReference type="EMBL" id="CP002281">
    <property type="protein sequence ID" value="ADO81800.1"/>
    <property type="molecule type" value="Genomic_DNA"/>
</dbReference>
<accession>E3H641</accession>
<dbReference type="PANTHER" id="PTHR11124">
    <property type="entry name" value="VACUOLAR SORTING PROTEIN VPS29"/>
    <property type="match status" value="1"/>
</dbReference>
<name>E3H641_ILYPC</name>
<evidence type="ECO:0000259" key="3">
    <source>
        <dbReference type="Pfam" id="PF12850"/>
    </source>
</evidence>
<gene>
    <name evidence="4" type="ordered locus">Ilyop_0010</name>
</gene>
<feature type="domain" description="Calcineurin-like phosphoesterase" evidence="3">
    <location>
        <begin position="1"/>
        <end position="131"/>
    </location>
</feature>
<sequence>MKILVVSDSHQHLEKLIDIFEKENPDIVISAGDNSSDVIDLSNIKEKADYYIVRGNCDYFDFKTDDIEEFNIAGKKIFLTHGHLYDVKSGYEKIKNEALKKQADIVIFGHTHIPYLNNETPVLFNPGAAKDGNYGTIDISGDEIKFYHKKL</sequence>
<reference evidence="4 5" key="1">
    <citation type="journal article" date="2010" name="Stand. Genomic Sci.">
        <title>Complete genome sequence of Ilyobacter polytropus type strain (CuHbu1).</title>
        <authorList>
            <person name="Sikorski J."/>
            <person name="Chertkov O."/>
            <person name="Lapidus A."/>
            <person name="Nolan M."/>
            <person name="Lucas S."/>
            <person name="Del Rio T.G."/>
            <person name="Tice H."/>
            <person name="Cheng J.F."/>
            <person name="Tapia R."/>
            <person name="Han C."/>
            <person name="Goodwin L."/>
            <person name="Pitluck S."/>
            <person name="Liolios K."/>
            <person name="Ivanova N."/>
            <person name="Mavromatis K."/>
            <person name="Mikhailova N."/>
            <person name="Pati A."/>
            <person name="Chen A."/>
            <person name="Palaniappan K."/>
            <person name="Land M."/>
            <person name="Hauser L."/>
            <person name="Chang Y.J."/>
            <person name="Jeffries C.D."/>
            <person name="Brambilla E."/>
            <person name="Yasawong M."/>
            <person name="Rohde M."/>
            <person name="Pukall R."/>
            <person name="Spring S."/>
            <person name="Goker M."/>
            <person name="Woyke T."/>
            <person name="Bristow J."/>
            <person name="Eisen J.A."/>
            <person name="Markowitz V."/>
            <person name="Hugenholtz P."/>
            <person name="Kyrpides N.C."/>
            <person name="Klenk H.P."/>
        </authorList>
    </citation>
    <scope>NUCLEOTIDE SEQUENCE [LARGE SCALE GENOMIC DNA]</scope>
    <source>
        <strain evidence="5">ATCC 51220 / DSM 2926 / LMG 16218 / CuHBu1</strain>
    </source>
</reference>
<dbReference type="Proteomes" id="UP000006875">
    <property type="component" value="Chromosome"/>
</dbReference>
<keyword evidence="2" id="KW-0479">Metal-binding</keyword>
<comment type="similarity">
    <text evidence="1 2">Belongs to the metallophosphoesterase superfamily. YfcE family.</text>
</comment>
<dbReference type="Gene3D" id="3.60.21.10">
    <property type="match status" value="1"/>
</dbReference>
<evidence type="ECO:0000313" key="4">
    <source>
        <dbReference type="EMBL" id="ADO81800.1"/>
    </source>
</evidence>
<dbReference type="RefSeq" id="WP_013386472.1">
    <property type="nucleotide sequence ID" value="NC_014632.1"/>
</dbReference>